<keyword evidence="1" id="KW-1133">Transmembrane helix</keyword>
<proteinExistence type="predicted"/>
<protein>
    <submittedName>
        <fullName evidence="2">Uncharacterized protein YxeA</fullName>
    </submittedName>
</protein>
<evidence type="ECO:0000313" key="2">
    <source>
        <dbReference type="EMBL" id="MDR7304985.1"/>
    </source>
</evidence>
<accession>A0ABU1ZHH4</accession>
<dbReference type="Proteomes" id="UP001268089">
    <property type="component" value="Unassembled WGS sequence"/>
</dbReference>
<keyword evidence="1" id="KW-0472">Membrane</keyword>
<keyword evidence="3" id="KW-1185">Reference proteome</keyword>
<keyword evidence="1" id="KW-0812">Transmembrane</keyword>
<organism evidence="2 3">
    <name type="scientific">Rhodoferax saidenbachensis</name>
    <dbReference type="NCBI Taxonomy" id="1484693"/>
    <lineage>
        <taxon>Bacteria</taxon>
        <taxon>Pseudomonadati</taxon>
        <taxon>Pseudomonadota</taxon>
        <taxon>Betaproteobacteria</taxon>
        <taxon>Burkholderiales</taxon>
        <taxon>Comamonadaceae</taxon>
        <taxon>Rhodoferax</taxon>
    </lineage>
</organism>
<evidence type="ECO:0000256" key="1">
    <source>
        <dbReference type="SAM" id="Phobius"/>
    </source>
</evidence>
<dbReference type="EMBL" id="JAVDXO010000001">
    <property type="protein sequence ID" value="MDR7304985.1"/>
    <property type="molecule type" value="Genomic_DNA"/>
</dbReference>
<sequence length="60" mass="6572">MSTILVIVIVLLVAVFGGVAWWKLFNTPDGERYLKMRTQGPFAPIHSDGTDPAQADDKAI</sequence>
<dbReference type="RefSeq" id="WP_310338649.1">
    <property type="nucleotide sequence ID" value="NZ_JAVDXO010000001.1"/>
</dbReference>
<evidence type="ECO:0000313" key="3">
    <source>
        <dbReference type="Proteomes" id="UP001268089"/>
    </source>
</evidence>
<gene>
    <name evidence="2" type="ORF">J2X15_000251</name>
</gene>
<comment type="caution">
    <text evidence="2">The sequence shown here is derived from an EMBL/GenBank/DDBJ whole genome shotgun (WGS) entry which is preliminary data.</text>
</comment>
<reference evidence="2 3" key="1">
    <citation type="submission" date="2023-07" db="EMBL/GenBank/DDBJ databases">
        <title>Sorghum-associated microbial communities from plants grown in Nebraska, USA.</title>
        <authorList>
            <person name="Schachtman D."/>
        </authorList>
    </citation>
    <scope>NUCLEOTIDE SEQUENCE [LARGE SCALE GENOMIC DNA]</scope>
    <source>
        <strain evidence="2 3">BE308</strain>
    </source>
</reference>
<feature type="transmembrane region" description="Helical" evidence="1">
    <location>
        <begin position="6"/>
        <end position="25"/>
    </location>
</feature>
<name>A0ABU1ZHH4_9BURK</name>